<organism evidence="2 3">
    <name type="scientific">Kipferlia bialata</name>
    <dbReference type="NCBI Taxonomy" id="797122"/>
    <lineage>
        <taxon>Eukaryota</taxon>
        <taxon>Metamonada</taxon>
        <taxon>Carpediemonas-like organisms</taxon>
        <taxon>Kipferlia</taxon>
    </lineage>
</organism>
<evidence type="ECO:0000313" key="3">
    <source>
        <dbReference type="Proteomes" id="UP000265618"/>
    </source>
</evidence>
<proteinExistence type="predicted"/>
<feature type="region of interest" description="Disordered" evidence="1">
    <location>
        <begin position="100"/>
        <end position="124"/>
    </location>
</feature>
<sequence>MADIDFGDPDFDPEDFVDTLFRDHDESAIFDKLRLISKSRATCVRHLTDIVTENVLSFVQISDVAQTLENGMSELTALCDDLSVPPPLPLHPSLETISVNNVRDEHQPESARERERERERERMRTATGLDMSATSVVDSALSLMGMASARGPVGDDMEDLPLYERWRRKMANEAVSVVPPPEVQALIPEVQGLITRGRLLEAARCTLSVLRECHMQLKDHVRATGYLSLLKEAEDCCDDVVAAASAELEQELSGRYAVLASASTAACTLASAPWAVIERVRAVHPPPPSRDTLQLGERTGDREEGSEWSVGEHDESDEYSSTSSGEGGSSSGDMSRDTGLIGGAVPESDGLKALMELGRLDQAVDVILSVRGQSIARAVKGVSLRM</sequence>
<protein>
    <submittedName>
        <fullName evidence="2">Uncharacterized protein</fullName>
    </submittedName>
</protein>
<name>A0A9K3GKS7_9EUKA</name>
<evidence type="ECO:0000313" key="2">
    <source>
        <dbReference type="EMBL" id="GIQ85830.1"/>
    </source>
</evidence>
<dbReference type="AlphaFoldDB" id="A0A9K3GKS7"/>
<feature type="compositionally biased region" description="Basic and acidic residues" evidence="1">
    <location>
        <begin position="298"/>
        <end position="313"/>
    </location>
</feature>
<reference evidence="2 3" key="1">
    <citation type="journal article" date="2018" name="PLoS ONE">
        <title>The draft genome of Kipferlia bialata reveals reductive genome evolution in fornicate parasites.</title>
        <authorList>
            <person name="Tanifuji G."/>
            <person name="Takabayashi S."/>
            <person name="Kume K."/>
            <person name="Takagi M."/>
            <person name="Nakayama T."/>
            <person name="Kamikawa R."/>
            <person name="Inagaki Y."/>
            <person name="Hashimoto T."/>
        </authorList>
    </citation>
    <scope>NUCLEOTIDE SEQUENCE [LARGE SCALE GENOMIC DNA]</scope>
    <source>
        <strain evidence="2">NY0173</strain>
    </source>
</reference>
<comment type="caution">
    <text evidence="2">The sequence shown here is derived from an EMBL/GenBank/DDBJ whole genome shotgun (WGS) entry which is preliminary data.</text>
</comment>
<keyword evidence="3" id="KW-1185">Reference proteome</keyword>
<dbReference type="EMBL" id="BDIP01002161">
    <property type="protein sequence ID" value="GIQ85830.1"/>
    <property type="molecule type" value="Genomic_DNA"/>
</dbReference>
<evidence type="ECO:0000256" key="1">
    <source>
        <dbReference type="SAM" id="MobiDB-lite"/>
    </source>
</evidence>
<feature type="region of interest" description="Disordered" evidence="1">
    <location>
        <begin position="283"/>
        <end position="343"/>
    </location>
</feature>
<gene>
    <name evidence="2" type="ORF">KIPB_007566</name>
</gene>
<feature type="compositionally biased region" description="Basic and acidic residues" evidence="1">
    <location>
        <begin position="102"/>
        <end position="124"/>
    </location>
</feature>
<dbReference type="Proteomes" id="UP000265618">
    <property type="component" value="Unassembled WGS sequence"/>
</dbReference>
<accession>A0A9K3GKS7</accession>